<dbReference type="RefSeq" id="WP_207860113.1">
    <property type="nucleotide sequence ID" value="NZ_JAFREP010000016.1"/>
</dbReference>
<dbReference type="Proteomes" id="UP000664417">
    <property type="component" value="Unassembled WGS sequence"/>
</dbReference>
<proteinExistence type="predicted"/>
<dbReference type="AlphaFoldDB" id="A0A8J7U4U7"/>
<comment type="caution">
    <text evidence="1">The sequence shown here is derived from an EMBL/GenBank/DDBJ whole genome shotgun (WGS) entry which is preliminary data.</text>
</comment>
<gene>
    <name evidence="1" type="ORF">J3U88_16910</name>
</gene>
<evidence type="ECO:0000313" key="2">
    <source>
        <dbReference type="Proteomes" id="UP000664417"/>
    </source>
</evidence>
<keyword evidence="2" id="KW-1185">Reference proteome</keyword>
<protein>
    <submittedName>
        <fullName evidence="1">Uncharacterized protein</fullName>
    </submittedName>
</protein>
<sequence length="301" mass="34009">MKQEYSFTFATDEFLIVDWFGESYFEIERPKSLYDAFLFSSREEVFLVCKIIGSADLIFKINGDGLKSFKGTPQRSLFKSCDGKSVFAVEKHIVLVFKDGGWEKAASLSSGYNIFKLKGSLGAMYVIASDGSNAREFYLAHEECLVIDDFKVLKPKGLRRRLVSLFDFSSDGFHIHNFGKAGNSLIAFLSSSDYNNQHQLVSYPDGLLIKKFVDRFVYSSFRDGKLLLLSDSGKLFLYSDTEGFELKEQAFSVQGATMCNKGCLFYLTTNELRGENGAILKVLPAEYQAKNKVIFDILFRP</sequence>
<organism evidence="1 2">
    <name type="scientific">Acanthopleuribacter pedis</name>
    <dbReference type="NCBI Taxonomy" id="442870"/>
    <lineage>
        <taxon>Bacteria</taxon>
        <taxon>Pseudomonadati</taxon>
        <taxon>Acidobacteriota</taxon>
        <taxon>Holophagae</taxon>
        <taxon>Acanthopleuribacterales</taxon>
        <taxon>Acanthopleuribacteraceae</taxon>
        <taxon>Acanthopleuribacter</taxon>
    </lineage>
</organism>
<name>A0A8J7U4U7_9BACT</name>
<reference evidence="1" key="1">
    <citation type="submission" date="2021-03" db="EMBL/GenBank/DDBJ databases">
        <authorList>
            <person name="Wang G."/>
        </authorList>
    </citation>
    <scope>NUCLEOTIDE SEQUENCE</scope>
    <source>
        <strain evidence="1">KCTC 12899</strain>
    </source>
</reference>
<dbReference type="EMBL" id="JAFREP010000016">
    <property type="protein sequence ID" value="MBO1320159.1"/>
    <property type="molecule type" value="Genomic_DNA"/>
</dbReference>
<evidence type="ECO:0000313" key="1">
    <source>
        <dbReference type="EMBL" id="MBO1320159.1"/>
    </source>
</evidence>
<accession>A0A8J7U4U7</accession>